<evidence type="ECO:0000256" key="6">
    <source>
        <dbReference type="ARBA" id="ARBA00023004"/>
    </source>
</evidence>
<dbReference type="PANTHER" id="PTHR33577:SF9">
    <property type="entry name" value="PEROXIDASE STCC"/>
    <property type="match status" value="1"/>
</dbReference>
<feature type="chain" id="PRO_5007804821" description="Heme haloperoxidase family profile domain-containing protein" evidence="8">
    <location>
        <begin position="18"/>
        <end position="287"/>
    </location>
</feature>
<dbReference type="Gene3D" id="1.10.489.10">
    <property type="entry name" value="Chloroperoxidase-like"/>
    <property type="match status" value="1"/>
</dbReference>
<evidence type="ECO:0000256" key="4">
    <source>
        <dbReference type="ARBA" id="ARBA00022723"/>
    </source>
</evidence>
<dbReference type="Proteomes" id="UP000070121">
    <property type="component" value="Unassembled WGS sequence"/>
</dbReference>
<gene>
    <name evidence="10" type="ORF">CSAL01_13275</name>
</gene>
<dbReference type="InterPro" id="IPR036851">
    <property type="entry name" value="Chloroperoxidase-like_sf"/>
</dbReference>
<keyword evidence="4" id="KW-0479">Metal-binding</keyword>
<dbReference type="PANTHER" id="PTHR33577">
    <property type="entry name" value="STERIGMATOCYSTIN BIOSYNTHESIS PEROXIDASE STCC-RELATED"/>
    <property type="match status" value="1"/>
</dbReference>
<feature type="signal peptide" evidence="8">
    <location>
        <begin position="1"/>
        <end position="17"/>
    </location>
</feature>
<dbReference type="GO" id="GO:0004601">
    <property type="term" value="F:peroxidase activity"/>
    <property type="evidence" value="ECO:0007669"/>
    <property type="project" value="UniProtKB-KW"/>
</dbReference>
<evidence type="ECO:0000256" key="5">
    <source>
        <dbReference type="ARBA" id="ARBA00023002"/>
    </source>
</evidence>
<keyword evidence="8" id="KW-0732">Signal</keyword>
<keyword evidence="11" id="KW-1185">Reference proteome</keyword>
<dbReference type="GO" id="GO:0046872">
    <property type="term" value="F:metal ion binding"/>
    <property type="evidence" value="ECO:0007669"/>
    <property type="project" value="UniProtKB-KW"/>
</dbReference>
<evidence type="ECO:0000313" key="10">
    <source>
        <dbReference type="EMBL" id="KXH57926.1"/>
    </source>
</evidence>
<evidence type="ECO:0000256" key="2">
    <source>
        <dbReference type="ARBA" id="ARBA00022559"/>
    </source>
</evidence>
<evidence type="ECO:0000256" key="3">
    <source>
        <dbReference type="ARBA" id="ARBA00022617"/>
    </source>
</evidence>
<sequence>MHISLPIIIASASVVQAFPHFANPNIRFALPHSKGLKERKSGNESWGTLKPNHFTWNPPGPNDQRAPCPVMNTLSNHGFVPHDGRNITKDILIKALNDALNVPEPRAVNVFEAGIVVNPIPNATFFDLQMLHAHNVIEHDGSLSRKDAIFDPTNSFDVGTFDNFVSYFGDEEAIDIKMIANARARHAFDMSLINPTFSITDAQIPVIVGENAFLLAIFGDPNVAVANRTFLEYFFRNERFPVELGWSPNETPIDTQIASIVQEIIAQSPADVPLTFTPQNASLAKVK</sequence>
<comment type="caution">
    <text evidence="10">The sequence shown here is derived from an EMBL/GenBank/DDBJ whole genome shotgun (WGS) entry which is preliminary data.</text>
</comment>
<comment type="similarity">
    <text evidence="7">Belongs to the chloroperoxidase family.</text>
</comment>
<dbReference type="EMBL" id="JFFI01001590">
    <property type="protein sequence ID" value="KXH57926.1"/>
    <property type="molecule type" value="Genomic_DNA"/>
</dbReference>
<dbReference type="Pfam" id="PF01328">
    <property type="entry name" value="Peroxidase_2"/>
    <property type="match status" value="1"/>
</dbReference>
<reference evidence="10 11" key="1">
    <citation type="submission" date="2014-02" db="EMBL/GenBank/DDBJ databases">
        <title>The genome sequence of Colletotrichum salicis CBS 607.94.</title>
        <authorList>
            <person name="Baroncelli R."/>
            <person name="Thon M.R."/>
        </authorList>
    </citation>
    <scope>NUCLEOTIDE SEQUENCE [LARGE SCALE GENOMIC DNA]</scope>
    <source>
        <strain evidence="10 11">CBS 607.94</strain>
    </source>
</reference>
<proteinExistence type="inferred from homology"/>
<dbReference type="OrthoDB" id="407298at2759"/>
<name>A0A135UC02_9PEZI</name>
<organism evidence="10 11">
    <name type="scientific">Colletotrichum salicis</name>
    <dbReference type="NCBI Taxonomy" id="1209931"/>
    <lineage>
        <taxon>Eukaryota</taxon>
        <taxon>Fungi</taxon>
        <taxon>Dikarya</taxon>
        <taxon>Ascomycota</taxon>
        <taxon>Pezizomycotina</taxon>
        <taxon>Sordariomycetes</taxon>
        <taxon>Hypocreomycetidae</taxon>
        <taxon>Glomerellales</taxon>
        <taxon>Glomerellaceae</taxon>
        <taxon>Colletotrichum</taxon>
        <taxon>Colletotrichum acutatum species complex</taxon>
    </lineage>
</organism>
<evidence type="ECO:0000256" key="8">
    <source>
        <dbReference type="SAM" id="SignalP"/>
    </source>
</evidence>
<dbReference type="InterPro" id="IPR000028">
    <property type="entry name" value="Chloroperoxidase"/>
</dbReference>
<feature type="domain" description="Heme haloperoxidase family profile" evidence="9">
    <location>
        <begin position="52"/>
        <end position="262"/>
    </location>
</feature>
<keyword evidence="2" id="KW-0575">Peroxidase</keyword>
<comment type="cofactor">
    <cofactor evidence="1">
        <name>heme b</name>
        <dbReference type="ChEBI" id="CHEBI:60344"/>
    </cofactor>
</comment>
<keyword evidence="3" id="KW-0349">Heme</keyword>
<keyword evidence="5" id="KW-0560">Oxidoreductase</keyword>
<evidence type="ECO:0000256" key="1">
    <source>
        <dbReference type="ARBA" id="ARBA00001970"/>
    </source>
</evidence>
<accession>A0A135UC02</accession>
<dbReference type="AlphaFoldDB" id="A0A135UC02"/>
<keyword evidence="6" id="KW-0408">Iron</keyword>
<dbReference type="SUPFAM" id="SSF47571">
    <property type="entry name" value="Cloroperoxidase"/>
    <property type="match status" value="1"/>
</dbReference>
<evidence type="ECO:0000259" key="9">
    <source>
        <dbReference type="PROSITE" id="PS51405"/>
    </source>
</evidence>
<dbReference type="STRING" id="1209931.A0A135UC02"/>
<evidence type="ECO:0000313" key="11">
    <source>
        <dbReference type="Proteomes" id="UP000070121"/>
    </source>
</evidence>
<dbReference type="PROSITE" id="PS51405">
    <property type="entry name" value="HEME_HALOPEROXIDASE"/>
    <property type="match status" value="1"/>
</dbReference>
<evidence type="ECO:0000256" key="7">
    <source>
        <dbReference type="ARBA" id="ARBA00025795"/>
    </source>
</evidence>
<protein>
    <recommendedName>
        <fullName evidence="9">Heme haloperoxidase family profile domain-containing protein</fullName>
    </recommendedName>
</protein>